<keyword evidence="2" id="KW-0229">DNA integration</keyword>
<dbReference type="GO" id="GO:0015074">
    <property type="term" value="P:DNA integration"/>
    <property type="evidence" value="ECO:0007669"/>
    <property type="project" value="UniProtKB-KW"/>
</dbReference>
<dbReference type="KEGG" id="taj:C1A40_02310"/>
<dbReference type="InterPro" id="IPR002104">
    <property type="entry name" value="Integrase_catalytic"/>
</dbReference>
<feature type="domain" description="Tyr recombinase" evidence="5">
    <location>
        <begin position="204"/>
        <end position="383"/>
    </location>
</feature>
<name>A0A2I7SEQ0_9FLAO</name>
<organism evidence="6 7">
    <name type="scientific">Pseudotamlana carrageenivorans</name>
    <dbReference type="NCBI Taxonomy" id="2069432"/>
    <lineage>
        <taxon>Bacteria</taxon>
        <taxon>Pseudomonadati</taxon>
        <taxon>Bacteroidota</taxon>
        <taxon>Flavobacteriia</taxon>
        <taxon>Flavobacteriales</taxon>
        <taxon>Flavobacteriaceae</taxon>
        <taxon>Pseudotamlana</taxon>
    </lineage>
</organism>
<dbReference type="GO" id="GO:0006310">
    <property type="term" value="P:DNA recombination"/>
    <property type="evidence" value="ECO:0007669"/>
    <property type="project" value="UniProtKB-KW"/>
</dbReference>
<keyword evidence="3" id="KW-0238">DNA-binding</keyword>
<dbReference type="PANTHER" id="PTHR30349:SF41">
    <property type="entry name" value="INTEGRASE_RECOMBINASE PROTEIN MJ0367-RELATED"/>
    <property type="match status" value="1"/>
</dbReference>
<dbReference type="CDD" id="cd00397">
    <property type="entry name" value="DNA_BRE_C"/>
    <property type="match status" value="1"/>
</dbReference>
<evidence type="ECO:0000256" key="3">
    <source>
        <dbReference type="ARBA" id="ARBA00023125"/>
    </source>
</evidence>
<evidence type="ECO:0000256" key="1">
    <source>
        <dbReference type="ARBA" id="ARBA00008857"/>
    </source>
</evidence>
<evidence type="ECO:0000313" key="7">
    <source>
        <dbReference type="Proteomes" id="UP000236592"/>
    </source>
</evidence>
<dbReference type="Pfam" id="PF02899">
    <property type="entry name" value="Phage_int_SAM_1"/>
    <property type="match status" value="1"/>
</dbReference>
<dbReference type="InterPro" id="IPR050090">
    <property type="entry name" value="Tyrosine_recombinase_XerCD"/>
</dbReference>
<dbReference type="PROSITE" id="PS51898">
    <property type="entry name" value="TYR_RECOMBINASE"/>
    <property type="match status" value="1"/>
</dbReference>
<evidence type="ECO:0000313" key="6">
    <source>
        <dbReference type="EMBL" id="AUS04375.1"/>
    </source>
</evidence>
<reference evidence="7" key="1">
    <citation type="submission" date="2018-01" db="EMBL/GenBank/DDBJ databases">
        <title>Complete genome of Tamlana sp. UJ94.</title>
        <authorList>
            <person name="Jung J."/>
            <person name="Chung D."/>
            <person name="Bae S.S."/>
            <person name="Baek K."/>
        </authorList>
    </citation>
    <scope>NUCLEOTIDE SEQUENCE [LARGE SCALE GENOMIC DNA]</scope>
    <source>
        <strain evidence="7">UJ94</strain>
    </source>
</reference>
<dbReference type="InterPro" id="IPR004107">
    <property type="entry name" value="Integrase_SAM-like_N"/>
</dbReference>
<dbReference type="EMBL" id="CP025938">
    <property type="protein sequence ID" value="AUS04375.1"/>
    <property type="molecule type" value="Genomic_DNA"/>
</dbReference>
<dbReference type="InterPro" id="IPR013762">
    <property type="entry name" value="Integrase-like_cat_sf"/>
</dbReference>
<dbReference type="OrthoDB" id="1004050at2"/>
<dbReference type="GO" id="GO:0003677">
    <property type="term" value="F:DNA binding"/>
    <property type="evidence" value="ECO:0007669"/>
    <property type="project" value="UniProtKB-KW"/>
</dbReference>
<dbReference type="Gene3D" id="1.10.443.10">
    <property type="entry name" value="Intergrase catalytic core"/>
    <property type="match status" value="1"/>
</dbReference>
<dbReference type="InterPro" id="IPR011010">
    <property type="entry name" value="DNA_brk_join_enz"/>
</dbReference>
<keyword evidence="7" id="KW-1185">Reference proteome</keyword>
<evidence type="ECO:0000259" key="5">
    <source>
        <dbReference type="PROSITE" id="PS51898"/>
    </source>
</evidence>
<dbReference type="PANTHER" id="PTHR30349">
    <property type="entry name" value="PHAGE INTEGRASE-RELATED"/>
    <property type="match status" value="1"/>
</dbReference>
<evidence type="ECO:0000256" key="4">
    <source>
        <dbReference type="ARBA" id="ARBA00023172"/>
    </source>
</evidence>
<protein>
    <recommendedName>
        <fullName evidence="5">Tyr recombinase domain-containing protein</fullName>
    </recommendedName>
</protein>
<proteinExistence type="inferred from homology"/>
<dbReference type="Proteomes" id="UP000236592">
    <property type="component" value="Chromosome"/>
</dbReference>
<evidence type="ECO:0000256" key="2">
    <source>
        <dbReference type="ARBA" id="ARBA00022908"/>
    </source>
</evidence>
<dbReference type="Gene3D" id="1.10.150.130">
    <property type="match status" value="1"/>
</dbReference>
<dbReference type="SUPFAM" id="SSF56349">
    <property type="entry name" value="DNA breaking-rejoining enzymes"/>
    <property type="match status" value="1"/>
</dbReference>
<dbReference type="RefSeq" id="WP_102994485.1">
    <property type="nucleotide sequence ID" value="NZ_CP025938.1"/>
</dbReference>
<dbReference type="InterPro" id="IPR010998">
    <property type="entry name" value="Integrase_recombinase_N"/>
</dbReference>
<dbReference type="Pfam" id="PF00589">
    <property type="entry name" value="Phage_integrase"/>
    <property type="match status" value="1"/>
</dbReference>
<keyword evidence="4" id="KW-0233">DNA recombination</keyword>
<dbReference type="AlphaFoldDB" id="A0A2I7SEQ0"/>
<comment type="similarity">
    <text evidence="1">Belongs to the 'phage' integrase family.</text>
</comment>
<gene>
    <name evidence="6" type="ORF">C1A40_02310</name>
</gene>
<accession>A0A2I7SEQ0</accession>
<sequence>MKNPEKNSVDFSKPFIDYIPAELRENKDWLIVYSILDPVSKKLVRKRKRVPPLSNKVERRKMARKMVSSINSRLDRGWNEIIEEEAPKSLCLIIDATKSYINSLDRDYQNGAIRKDTYRTYTSFITNFENWIKKTGREKEFILHFNASLISEFLDHIYIERKNKARTYNNYLHALRLFNKWLIQKSYKNIDVTAIFQTKRNSEKERELIEANEVKNVFEYLDKNYCELSLVCKLIYYCFIRPTELSRLKVKDVLIKDRLIHLSKQNSKKTGGYVTVQTELMQQLAFHIRNANLEDYLFSNNECKTGKNQASGKFYYDRWMKHIVKNGITNNPLYSLKDSGITFALDHGVSPVSVMNQARHYDLSVTTAYLRKPQQKADQNLLSANW</sequence>